<feature type="region of interest" description="Disordered" evidence="2">
    <location>
        <begin position="33"/>
        <end position="52"/>
    </location>
</feature>
<name>A0A7S4ITL6_9STRA</name>
<protein>
    <submittedName>
        <fullName evidence="3">Uncharacterized protein</fullName>
    </submittedName>
</protein>
<evidence type="ECO:0000313" key="3">
    <source>
        <dbReference type="EMBL" id="CAE2239393.1"/>
    </source>
</evidence>
<dbReference type="AlphaFoldDB" id="A0A7S4ITL6"/>
<dbReference type="EMBL" id="HBKQ01022387">
    <property type="protein sequence ID" value="CAE2239393.1"/>
    <property type="molecule type" value="Transcribed_RNA"/>
</dbReference>
<evidence type="ECO:0000256" key="1">
    <source>
        <dbReference type="SAM" id="Coils"/>
    </source>
</evidence>
<sequence>MFEKPWSEELLGEVLSRNGNNLTKAVDMILSHGSSPPEDLVKSLSGGEDGRSFKERGESLNTFPRELTHSLEDDISAITVESSMDFSRKERSIKPGGEIVSHLPVIEDDEYSIEGELERCREEVNGDCVSLCSRRGKENTGVSAKSRTDVVPVTPSSTKVVFLEVRTDTDKIRVVQSEAHEGADLPKIQYSGNSGASSEEALSRVDEDVGDDMDDLNTIGRLEVKVMRLAGNRAGTSQTKSDGEAFAPTKAILIPAAETEIVQKQHTRNTRRSTHCASQNQCESFELECLRIENEQTRSENEDLKDRVNDLSNKLAALQEAVERMLANQEGVVESALNQRREMEALLSQASIARHCEV</sequence>
<evidence type="ECO:0000256" key="2">
    <source>
        <dbReference type="SAM" id="MobiDB-lite"/>
    </source>
</evidence>
<accession>A0A7S4ITL6</accession>
<gene>
    <name evidence="3" type="ORF">OAUR00152_LOCUS15203</name>
</gene>
<organism evidence="3">
    <name type="scientific">Odontella aurita</name>
    <dbReference type="NCBI Taxonomy" id="265563"/>
    <lineage>
        <taxon>Eukaryota</taxon>
        <taxon>Sar</taxon>
        <taxon>Stramenopiles</taxon>
        <taxon>Ochrophyta</taxon>
        <taxon>Bacillariophyta</taxon>
        <taxon>Mediophyceae</taxon>
        <taxon>Biddulphiophycidae</taxon>
        <taxon>Eupodiscales</taxon>
        <taxon>Odontellaceae</taxon>
        <taxon>Odontella</taxon>
    </lineage>
</organism>
<proteinExistence type="predicted"/>
<feature type="coiled-coil region" evidence="1">
    <location>
        <begin position="287"/>
        <end position="346"/>
    </location>
</feature>
<keyword evidence="1" id="KW-0175">Coiled coil</keyword>
<reference evidence="3" key="1">
    <citation type="submission" date="2021-01" db="EMBL/GenBank/DDBJ databases">
        <authorList>
            <person name="Corre E."/>
            <person name="Pelletier E."/>
            <person name="Niang G."/>
            <person name="Scheremetjew M."/>
            <person name="Finn R."/>
            <person name="Kale V."/>
            <person name="Holt S."/>
            <person name="Cochrane G."/>
            <person name="Meng A."/>
            <person name="Brown T."/>
            <person name="Cohen L."/>
        </authorList>
    </citation>
    <scope>NUCLEOTIDE SEQUENCE</scope>
    <source>
        <strain evidence="3">Isolate 1302-5</strain>
    </source>
</reference>